<protein>
    <recommendedName>
        <fullName evidence="5">Membrane-associated protein</fullName>
    </recommendedName>
</protein>
<dbReference type="RefSeq" id="XP_038786282.1">
    <property type="nucleotide sequence ID" value="XM_038930593.1"/>
</dbReference>
<feature type="transmembrane region" description="Helical" evidence="1">
    <location>
        <begin position="46"/>
        <end position="66"/>
    </location>
</feature>
<keyword evidence="1" id="KW-1133">Transmembrane helix</keyword>
<dbReference type="EMBL" id="JAAABM010000007">
    <property type="protein sequence ID" value="KAF7676041.1"/>
    <property type="molecule type" value="Genomic_DNA"/>
</dbReference>
<comment type="caution">
    <text evidence="3">The sequence shown here is derived from an EMBL/GenBank/DDBJ whole genome shotgun (WGS) entry which is preliminary data.</text>
</comment>
<evidence type="ECO:0000313" key="4">
    <source>
        <dbReference type="Proteomes" id="UP000596902"/>
    </source>
</evidence>
<evidence type="ECO:0000313" key="3">
    <source>
        <dbReference type="EMBL" id="KAF7676041.1"/>
    </source>
</evidence>
<evidence type="ECO:0008006" key="5">
    <source>
        <dbReference type="Google" id="ProtNLM"/>
    </source>
</evidence>
<reference evidence="3" key="2">
    <citation type="submission" date="2020-08" db="EMBL/GenBank/DDBJ databases">
        <title>Draft Genome Sequence of Cumin Blight Pathogen Alternaria burnsii.</title>
        <authorList>
            <person name="Feng Z."/>
        </authorList>
    </citation>
    <scope>NUCLEOTIDE SEQUENCE</scope>
    <source>
        <strain evidence="3">CBS107.38</strain>
    </source>
</reference>
<accession>A0A8H7EHK0</accession>
<feature type="signal peptide" evidence="2">
    <location>
        <begin position="1"/>
        <end position="20"/>
    </location>
</feature>
<sequence>MSSLFALTLVMTHSSWTTYAAVMPHAARRDSTAVQSVQSHGMSTEALLTLVGVCVAVFGTALTLVLSWPSLEVRWGLCTSRRPHSRQRSRSLSTTGSAIALVDVHETLATPAHPAEPWTHSSNGDEIPRPQRVQSCYTEHQHALMRRAHTS</sequence>
<dbReference type="Proteomes" id="UP000596902">
    <property type="component" value="Unassembled WGS sequence"/>
</dbReference>
<organism evidence="3 4">
    <name type="scientific">Alternaria burnsii</name>
    <dbReference type="NCBI Taxonomy" id="1187904"/>
    <lineage>
        <taxon>Eukaryota</taxon>
        <taxon>Fungi</taxon>
        <taxon>Dikarya</taxon>
        <taxon>Ascomycota</taxon>
        <taxon>Pezizomycotina</taxon>
        <taxon>Dothideomycetes</taxon>
        <taxon>Pleosporomycetidae</taxon>
        <taxon>Pleosporales</taxon>
        <taxon>Pleosporineae</taxon>
        <taxon>Pleosporaceae</taxon>
        <taxon>Alternaria</taxon>
        <taxon>Alternaria sect. Alternaria</taxon>
    </lineage>
</organism>
<proteinExistence type="predicted"/>
<gene>
    <name evidence="3" type="ORF">GT037_005546</name>
</gene>
<keyword evidence="4" id="KW-1185">Reference proteome</keyword>
<name>A0A8H7EHK0_9PLEO</name>
<reference evidence="3" key="1">
    <citation type="submission" date="2020-01" db="EMBL/GenBank/DDBJ databases">
        <authorList>
            <person name="Feng Z.H.Z."/>
        </authorList>
    </citation>
    <scope>NUCLEOTIDE SEQUENCE</scope>
    <source>
        <strain evidence="3">CBS107.38</strain>
    </source>
</reference>
<keyword evidence="2" id="KW-0732">Signal</keyword>
<dbReference type="AlphaFoldDB" id="A0A8H7EHK0"/>
<keyword evidence="1" id="KW-0812">Transmembrane</keyword>
<evidence type="ECO:0000256" key="1">
    <source>
        <dbReference type="SAM" id="Phobius"/>
    </source>
</evidence>
<dbReference type="GeneID" id="62203771"/>
<keyword evidence="1" id="KW-0472">Membrane</keyword>
<feature type="chain" id="PRO_5034777835" description="Membrane-associated protein" evidence="2">
    <location>
        <begin position="21"/>
        <end position="151"/>
    </location>
</feature>
<evidence type="ECO:0000256" key="2">
    <source>
        <dbReference type="SAM" id="SignalP"/>
    </source>
</evidence>